<reference evidence="2" key="1">
    <citation type="journal article" date="2021" name="Proc. Natl. Acad. Sci. U.S.A.">
        <title>A Catalog of Tens of Thousands of Viruses from Human Metagenomes Reveals Hidden Associations with Chronic Diseases.</title>
        <authorList>
            <person name="Tisza M.J."/>
            <person name="Buck C.B."/>
        </authorList>
    </citation>
    <scope>NUCLEOTIDE SEQUENCE</scope>
    <source>
        <strain evidence="2">CtjOC2</strain>
    </source>
</reference>
<feature type="region of interest" description="Disordered" evidence="1">
    <location>
        <begin position="95"/>
        <end position="120"/>
    </location>
</feature>
<evidence type="ECO:0000256" key="1">
    <source>
        <dbReference type="SAM" id="MobiDB-lite"/>
    </source>
</evidence>
<proteinExistence type="predicted"/>
<evidence type="ECO:0000313" key="2">
    <source>
        <dbReference type="EMBL" id="DAE15475.1"/>
    </source>
</evidence>
<name>A0A8S5Q9J4_9CAUD</name>
<accession>A0A8S5Q9J4</accession>
<feature type="compositionally biased region" description="Low complexity" evidence="1">
    <location>
        <begin position="103"/>
        <end position="114"/>
    </location>
</feature>
<organism evidence="2">
    <name type="scientific">Siphoviridae sp. ctjOC2</name>
    <dbReference type="NCBI Taxonomy" id="2825632"/>
    <lineage>
        <taxon>Viruses</taxon>
        <taxon>Duplodnaviria</taxon>
        <taxon>Heunggongvirae</taxon>
        <taxon>Uroviricota</taxon>
        <taxon>Caudoviricetes</taxon>
    </lineage>
</organism>
<sequence>MAFDIPGFDNIEFNIPAGKDKKVTITIPPVDCLYSTDITAIQNEKEKQHIGDGSVEIVRLFLLHFNNTQAKKDAINKLVQRQLVEIDRIWSQESGIPLGESLPSTGTPSGETPSSPTPSE</sequence>
<dbReference type="EMBL" id="BK015605">
    <property type="protein sequence ID" value="DAE15475.1"/>
    <property type="molecule type" value="Genomic_DNA"/>
</dbReference>
<protein>
    <submittedName>
        <fullName evidence="2">Uncharacterized protein</fullName>
    </submittedName>
</protein>